<evidence type="ECO:0000256" key="1">
    <source>
        <dbReference type="ARBA" id="ARBA00009437"/>
    </source>
</evidence>
<evidence type="ECO:0000259" key="5">
    <source>
        <dbReference type="PROSITE" id="PS50931"/>
    </source>
</evidence>
<dbReference type="InterPro" id="IPR036388">
    <property type="entry name" value="WH-like_DNA-bd_sf"/>
</dbReference>
<dbReference type="Pfam" id="PF00126">
    <property type="entry name" value="HTH_1"/>
    <property type="match status" value="1"/>
</dbReference>
<evidence type="ECO:0000256" key="3">
    <source>
        <dbReference type="ARBA" id="ARBA00023125"/>
    </source>
</evidence>
<proteinExistence type="inferred from homology"/>
<dbReference type="PANTHER" id="PTHR30537:SF30">
    <property type="entry name" value="TRANSCRIPTIONAL REGULATOR-RELATED"/>
    <property type="match status" value="1"/>
</dbReference>
<feature type="domain" description="HTH lysR-type" evidence="5">
    <location>
        <begin position="3"/>
        <end position="60"/>
    </location>
</feature>
<dbReference type="SUPFAM" id="SSF53850">
    <property type="entry name" value="Periplasmic binding protein-like II"/>
    <property type="match status" value="1"/>
</dbReference>
<dbReference type="Proteomes" id="UP000092671">
    <property type="component" value="Unassembled WGS sequence"/>
</dbReference>
<dbReference type="GO" id="GO:0043565">
    <property type="term" value="F:sequence-specific DNA binding"/>
    <property type="evidence" value="ECO:0007669"/>
    <property type="project" value="TreeGrafter"/>
</dbReference>
<dbReference type="InterPro" id="IPR036390">
    <property type="entry name" value="WH_DNA-bd_sf"/>
</dbReference>
<dbReference type="InterPro" id="IPR005119">
    <property type="entry name" value="LysR_subst-bd"/>
</dbReference>
<dbReference type="InterPro" id="IPR000847">
    <property type="entry name" value="LysR_HTH_N"/>
</dbReference>
<dbReference type="InterPro" id="IPR058163">
    <property type="entry name" value="LysR-type_TF_proteobact-type"/>
</dbReference>
<comment type="similarity">
    <text evidence="1">Belongs to the LysR transcriptional regulatory family.</text>
</comment>
<dbReference type="GO" id="GO:0006351">
    <property type="term" value="P:DNA-templated transcription"/>
    <property type="evidence" value="ECO:0007669"/>
    <property type="project" value="TreeGrafter"/>
</dbReference>
<dbReference type="FunFam" id="1.10.10.10:FF:000001">
    <property type="entry name" value="LysR family transcriptional regulator"/>
    <property type="match status" value="1"/>
</dbReference>
<name>A0A1B8PMX8_MORNO</name>
<dbReference type="SUPFAM" id="SSF46785">
    <property type="entry name" value="Winged helix' DNA-binding domain"/>
    <property type="match status" value="1"/>
</dbReference>
<dbReference type="GO" id="GO:0003700">
    <property type="term" value="F:DNA-binding transcription factor activity"/>
    <property type="evidence" value="ECO:0007669"/>
    <property type="project" value="InterPro"/>
</dbReference>
<evidence type="ECO:0000256" key="4">
    <source>
        <dbReference type="ARBA" id="ARBA00023163"/>
    </source>
</evidence>
<dbReference type="Pfam" id="PF03466">
    <property type="entry name" value="LysR_substrate"/>
    <property type="match status" value="1"/>
</dbReference>
<dbReference type="Gene3D" id="3.40.190.290">
    <property type="match status" value="1"/>
</dbReference>
<dbReference type="EMBL" id="LZDN01000001">
    <property type="protein sequence ID" value="OBX52554.1"/>
    <property type="molecule type" value="Genomic_DNA"/>
</dbReference>
<protein>
    <recommendedName>
        <fullName evidence="5">HTH lysR-type domain-containing protein</fullName>
    </recommendedName>
</protein>
<evidence type="ECO:0000313" key="7">
    <source>
        <dbReference type="Proteomes" id="UP000092671"/>
    </source>
</evidence>
<reference evidence="6 7" key="1">
    <citation type="submission" date="2016-06" db="EMBL/GenBank/DDBJ databases">
        <title>Draft genome of Moraxella nonliquefaciens CCUG 60284.</title>
        <authorList>
            <person name="Salva-Serra F."/>
            <person name="Engstrom-Jakobsson H."/>
            <person name="Thorell K."/>
            <person name="Gonzales-Siles L."/>
            <person name="Karlsson R."/>
            <person name="Boulund F."/>
            <person name="Engstrand L."/>
            <person name="Kristiansson E."/>
            <person name="Moore E."/>
        </authorList>
    </citation>
    <scope>NUCLEOTIDE SEQUENCE [LARGE SCALE GENOMIC DNA]</scope>
    <source>
        <strain evidence="6 7">CCUG 60284</strain>
    </source>
</reference>
<gene>
    <name evidence="6" type="ORF">A9Z60_01245</name>
</gene>
<comment type="caution">
    <text evidence="6">The sequence shown here is derived from an EMBL/GenBank/DDBJ whole genome shotgun (WGS) entry which is preliminary data.</text>
</comment>
<sequence>MLDNLRAMAVFVAVVRHGSFSGAAKELGITTSAVSQQIRSLENELGAVLLQRSTRKVSLTEVGELFHQSAMQMVSAAQMGWHQVSCFRDEIMGNLSIKTTPQLAHSHLVPALSDWLAQHQSLSLNFILGGEQLDLTYDRVDICVDFVDVGQVGEHGKSDILLAHVPQLLLASDGYLDRHTPIQNIADLSKHDFILLDDNHAITFTTGETIAIRSRLSTNSAKIALDLAMSHHGIIRINALGAKPFIQSGKLSCVLMGHELPPLALMARLPNKEFYPIKVQRCLDVLVKYFASVV</sequence>
<dbReference type="PRINTS" id="PR00039">
    <property type="entry name" value="HTHLYSR"/>
</dbReference>
<dbReference type="OrthoDB" id="8678019at2"/>
<dbReference type="PANTHER" id="PTHR30537">
    <property type="entry name" value="HTH-TYPE TRANSCRIPTIONAL REGULATOR"/>
    <property type="match status" value="1"/>
</dbReference>
<keyword evidence="2" id="KW-0805">Transcription regulation</keyword>
<evidence type="ECO:0000256" key="2">
    <source>
        <dbReference type="ARBA" id="ARBA00023015"/>
    </source>
</evidence>
<evidence type="ECO:0000313" key="6">
    <source>
        <dbReference type="EMBL" id="OBX52554.1"/>
    </source>
</evidence>
<dbReference type="PROSITE" id="PS50931">
    <property type="entry name" value="HTH_LYSR"/>
    <property type="match status" value="1"/>
</dbReference>
<keyword evidence="3" id="KW-0238">DNA-binding</keyword>
<dbReference type="Gene3D" id="1.10.10.10">
    <property type="entry name" value="Winged helix-like DNA-binding domain superfamily/Winged helix DNA-binding domain"/>
    <property type="match status" value="1"/>
</dbReference>
<accession>A0A1B8PMX8</accession>
<dbReference type="AlphaFoldDB" id="A0A1B8PMX8"/>
<keyword evidence="4" id="KW-0804">Transcription</keyword>
<organism evidence="6 7">
    <name type="scientific">Moraxella nonliquefaciens</name>
    <dbReference type="NCBI Taxonomy" id="478"/>
    <lineage>
        <taxon>Bacteria</taxon>
        <taxon>Pseudomonadati</taxon>
        <taxon>Pseudomonadota</taxon>
        <taxon>Gammaproteobacteria</taxon>
        <taxon>Moraxellales</taxon>
        <taxon>Moraxellaceae</taxon>
        <taxon>Moraxella</taxon>
    </lineage>
</organism>